<accession>A0A2T7TG43</accession>
<evidence type="ECO:0000313" key="2">
    <source>
        <dbReference type="EMBL" id="PVE14123.1"/>
    </source>
</evidence>
<dbReference type="AlphaFoldDB" id="A0A2T7TG43"/>
<sequence length="61" mass="5946">MSSDSEAGRLGGAPRVRGGGGHSPGVGSPPAGSEPGRRTGATPVAMIRPPKATFSVSSGRM</sequence>
<name>A0A2T7TG43_9ACTN</name>
<organism evidence="2 3">
    <name type="scientific">Streptomyces scopuliridis RB72</name>
    <dbReference type="NCBI Taxonomy" id="1440053"/>
    <lineage>
        <taxon>Bacteria</taxon>
        <taxon>Bacillati</taxon>
        <taxon>Actinomycetota</taxon>
        <taxon>Actinomycetes</taxon>
        <taxon>Kitasatosporales</taxon>
        <taxon>Streptomycetaceae</taxon>
        <taxon>Streptomyces</taxon>
    </lineage>
</organism>
<reference evidence="2 3" key="1">
    <citation type="submission" date="2013-12" db="EMBL/GenBank/DDBJ databases">
        <title>Annotated genome of Streptomyces scopuliridis.</title>
        <authorList>
            <person name="Olson J.B."/>
        </authorList>
    </citation>
    <scope>NUCLEOTIDE SEQUENCE [LARGE SCALE GENOMIC DNA]</scope>
    <source>
        <strain evidence="2 3">RB72</strain>
    </source>
</reference>
<comment type="caution">
    <text evidence="2">The sequence shown here is derived from an EMBL/GenBank/DDBJ whole genome shotgun (WGS) entry which is preliminary data.</text>
</comment>
<protein>
    <submittedName>
        <fullName evidence="2">Uncharacterized protein</fullName>
    </submittedName>
</protein>
<dbReference type="Proteomes" id="UP000245992">
    <property type="component" value="Unassembled WGS sequence"/>
</dbReference>
<evidence type="ECO:0000313" key="3">
    <source>
        <dbReference type="Proteomes" id="UP000245992"/>
    </source>
</evidence>
<feature type="compositionally biased region" description="Low complexity" evidence="1">
    <location>
        <begin position="25"/>
        <end position="34"/>
    </location>
</feature>
<keyword evidence="3" id="KW-1185">Reference proteome</keyword>
<evidence type="ECO:0000256" key="1">
    <source>
        <dbReference type="SAM" id="MobiDB-lite"/>
    </source>
</evidence>
<feature type="region of interest" description="Disordered" evidence="1">
    <location>
        <begin position="1"/>
        <end position="61"/>
    </location>
</feature>
<proteinExistence type="predicted"/>
<dbReference type="EMBL" id="AZSP01000006">
    <property type="protein sequence ID" value="PVE14123.1"/>
    <property type="molecule type" value="Genomic_DNA"/>
</dbReference>
<gene>
    <name evidence="2" type="ORF">Y717_25230</name>
</gene>